<dbReference type="KEGG" id="lcae:K3721_13710"/>
<evidence type="ECO:0000256" key="2">
    <source>
        <dbReference type="SAM" id="SignalP"/>
    </source>
</evidence>
<accession>A0A9Q9HE16</accession>
<name>A0A9Q9HE16_LEICA</name>
<dbReference type="InterPro" id="IPR001254">
    <property type="entry name" value="Trypsin_dom"/>
</dbReference>
<evidence type="ECO:0000256" key="1">
    <source>
        <dbReference type="ARBA" id="ARBA00022729"/>
    </source>
</evidence>
<dbReference type="EC" id="3.4.21.-" evidence="4"/>
<dbReference type="PROSITE" id="PS00134">
    <property type="entry name" value="TRYPSIN_HIS"/>
    <property type="match status" value="1"/>
</dbReference>
<keyword evidence="1 2" id="KW-0732">Signal</keyword>
<dbReference type="PRINTS" id="PR00722">
    <property type="entry name" value="CHYMOTRYPSIN"/>
</dbReference>
<dbReference type="Proteomes" id="UP001058713">
    <property type="component" value="Chromosome"/>
</dbReference>
<evidence type="ECO:0000313" key="7">
    <source>
        <dbReference type="Proteomes" id="UP001058713"/>
    </source>
</evidence>
<dbReference type="GO" id="GO:0006508">
    <property type="term" value="P:proteolysis"/>
    <property type="evidence" value="ECO:0007669"/>
    <property type="project" value="UniProtKB-KW"/>
</dbReference>
<dbReference type="EMBL" id="CP081070">
    <property type="protein sequence ID" value="UWQ53058.1"/>
    <property type="molecule type" value="Genomic_DNA"/>
</dbReference>
<feature type="chain" id="PRO_5040236513" evidence="2">
    <location>
        <begin position="23"/>
        <end position="237"/>
    </location>
</feature>
<dbReference type="InterPro" id="IPR050966">
    <property type="entry name" value="Glutamyl_endopeptidase"/>
</dbReference>
<keyword evidence="4" id="KW-0645">Protease</keyword>
<proteinExistence type="predicted"/>
<dbReference type="GO" id="GO:0004252">
    <property type="term" value="F:serine-type endopeptidase activity"/>
    <property type="evidence" value="ECO:0007669"/>
    <property type="project" value="InterPro"/>
</dbReference>
<dbReference type="RefSeq" id="WP_259957215.1">
    <property type="nucleotide sequence ID" value="NZ_CP081064.1"/>
</dbReference>
<dbReference type="SMART" id="SM00020">
    <property type="entry name" value="Tryp_SPc"/>
    <property type="match status" value="1"/>
</dbReference>
<feature type="domain" description="Peptidase S1" evidence="3">
    <location>
        <begin position="12"/>
        <end position="237"/>
    </location>
</feature>
<feature type="signal peptide" evidence="2">
    <location>
        <begin position="1"/>
        <end position="22"/>
    </location>
</feature>
<dbReference type="PROSITE" id="PS50240">
    <property type="entry name" value="TRYPSIN_DOM"/>
    <property type="match status" value="1"/>
</dbReference>
<dbReference type="Proteomes" id="UP001058184">
    <property type="component" value="Chromosome"/>
</dbReference>
<dbReference type="PANTHER" id="PTHR15462:SF8">
    <property type="entry name" value="SERINE PROTEASE"/>
    <property type="match status" value="1"/>
</dbReference>
<keyword evidence="6" id="KW-1185">Reference proteome</keyword>
<dbReference type="EMBL" id="CP081078">
    <property type="protein sequence ID" value="UWQ57648.1"/>
    <property type="molecule type" value="Genomic_DNA"/>
</dbReference>
<dbReference type="InterPro" id="IPR001314">
    <property type="entry name" value="Peptidase_S1A"/>
</dbReference>
<reference evidence="4" key="1">
    <citation type="submission" date="2021-08" db="EMBL/GenBank/DDBJ databases">
        <authorList>
            <person name="Nwanade C."/>
            <person name="Wang M."/>
            <person name="Masoudi A."/>
            <person name="Yu Z."/>
            <person name="Liu J."/>
        </authorList>
    </citation>
    <scope>NUCLEOTIDE SEQUENCE</scope>
    <source>
        <strain evidence="4">S122</strain>
        <strain evidence="5">S141</strain>
    </source>
</reference>
<dbReference type="Pfam" id="PF00089">
    <property type="entry name" value="Trypsin"/>
    <property type="match status" value="1"/>
</dbReference>
<organism evidence="4 7">
    <name type="scientific">Leisingera caerulea</name>
    <name type="common">Phaeobacter caeruleus</name>
    <dbReference type="NCBI Taxonomy" id="506591"/>
    <lineage>
        <taxon>Bacteria</taxon>
        <taxon>Pseudomonadati</taxon>
        <taxon>Pseudomonadota</taxon>
        <taxon>Alphaproteobacteria</taxon>
        <taxon>Rhodobacterales</taxon>
        <taxon>Roseobacteraceae</taxon>
        <taxon>Leisingera</taxon>
    </lineage>
</organism>
<evidence type="ECO:0000313" key="6">
    <source>
        <dbReference type="Proteomes" id="UP001058184"/>
    </source>
</evidence>
<evidence type="ECO:0000313" key="5">
    <source>
        <dbReference type="EMBL" id="UWQ57648.1"/>
    </source>
</evidence>
<dbReference type="Gene3D" id="2.40.10.10">
    <property type="entry name" value="Trypsin-like serine proteases"/>
    <property type="match status" value="2"/>
</dbReference>
<gene>
    <name evidence="4" type="ORF">K3721_13710</name>
    <name evidence="5" type="ORF">K3722_14160</name>
</gene>
<dbReference type="InterPro" id="IPR043504">
    <property type="entry name" value="Peptidase_S1_PA_chymotrypsin"/>
</dbReference>
<keyword evidence="4" id="KW-0378">Hydrolase</keyword>
<dbReference type="InterPro" id="IPR009003">
    <property type="entry name" value="Peptidase_S1_PA"/>
</dbReference>
<dbReference type="InterPro" id="IPR018114">
    <property type="entry name" value="TRYPSIN_HIS"/>
</dbReference>
<sequence>MRLLIAAIAACLALGMPAGAAASDAQPSATSIEGWEAVGRLNIANGNICTGALVAPDLVLTAAHCLFDPRTGAQVAPASIWFEAGLSGRQAVALRQVAKAVVHPQYRYRPAGAHQIGSDLAVLKLDRPISRSRIQPLAMSQDAERGDILRVLSYTRRHATRPGLEPSCSVLARQSRTLVLSCLVDFGASGAPVLEMRPGLPPRLVSVISAKAAMGKRRVSIGTALDASLRELMRRAG</sequence>
<dbReference type="PANTHER" id="PTHR15462">
    <property type="entry name" value="SERINE PROTEASE"/>
    <property type="match status" value="1"/>
</dbReference>
<dbReference type="SUPFAM" id="SSF50494">
    <property type="entry name" value="Trypsin-like serine proteases"/>
    <property type="match status" value="1"/>
</dbReference>
<evidence type="ECO:0000259" key="3">
    <source>
        <dbReference type="PROSITE" id="PS50240"/>
    </source>
</evidence>
<evidence type="ECO:0000313" key="4">
    <source>
        <dbReference type="EMBL" id="UWQ53058.1"/>
    </source>
</evidence>
<protein>
    <submittedName>
        <fullName evidence="4">Trypsin-like serine protease</fullName>
        <ecNumber evidence="4">3.4.21.-</ecNumber>
    </submittedName>
</protein>
<dbReference type="AlphaFoldDB" id="A0A9Q9HE16"/>